<sequence>MPCNLPLLIQFTVSEHNKMKNIKRDLFPIFIGLTFCLSILLEEYLFKELWIFGTLITGFLVIGFIIVLIYSIIKKRKRLILINCIFILIASSSSIVNWEIFKSKKQLEAILIDDLSSLTLILRENKVFEVQPNTWMGPTDSFKGNYKIQGNRIIFIDEPYDSDFIPDTVLIYQDKILLKGTEQKPDTSFANYFQIRMNELNNDAR</sequence>
<evidence type="ECO:0000313" key="3">
    <source>
        <dbReference type="Proteomes" id="UP000248079"/>
    </source>
</evidence>
<dbReference type="Proteomes" id="UP000248079">
    <property type="component" value="Unassembled WGS sequence"/>
</dbReference>
<organism evidence="2 3">
    <name type="scientific">Marinifilum breve</name>
    <dbReference type="NCBI Taxonomy" id="2184082"/>
    <lineage>
        <taxon>Bacteria</taxon>
        <taxon>Pseudomonadati</taxon>
        <taxon>Bacteroidota</taxon>
        <taxon>Bacteroidia</taxon>
        <taxon>Marinilabiliales</taxon>
        <taxon>Marinifilaceae</taxon>
    </lineage>
</organism>
<feature type="transmembrane region" description="Helical" evidence="1">
    <location>
        <begin position="51"/>
        <end position="73"/>
    </location>
</feature>
<reference evidence="2 3" key="1">
    <citation type="submission" date="2018-05" db="EMBL/GenBank/DDBJ databases">
        <title>Marinifilum breve JC075T sp. nov., a marine bacterium isolated from Yongle Blue Hole in the South China Sea.</title>
        <authorList>
            <person name="Fu T."/>
        </authorList>
    </citation>
    <scope>NUCLEOTIDE SEQUENCE [LARGE SCALE GENOMIC DNA]</scope>
    <source>
        <strain evidence="2 3">JC075</strain>
    </source>
</reference>
<keyword evidence="3" id="KW-1185">Reference proteome</keyword>
<proteinExistence type="predicted"/>
<evidence type="ECO:0000256" key="1">
    <source>
        <dbReference type="SAM" id="Phobius"/>
    </source>
</evidence>
<protein>
    <submittedName>
        <fullName evidence="2">Uncharacterized protein</fullName>
    </submittedName>
</protein>
<feature type="transmembrane region" description="Helical" evidence="1">
    <location>
        <begin position="80"/>
        <end position="98"/>
    </location>
</feature>
<keyword evidence="1" id="KW-0472">Membrane</keyword>
<keyword evidence="1" id="KW-1133">Transmembrane helix</keyword>
<accession>A0A2V3ZXL0</accession>
<comment type="caution">
    <text evidence="2">The sequence shown here is derived from an EMBL/GenBank/DDBJ whole genome shotgun (WGS) entry which is preliminary data.</text>
</comment>
<gene>
    <name evidence="2" type="ORF">DF185_11240</name>
</gene>
<name>A0A2V3ZXL0_9BACT</name>
<dbReference type="EMBL" id="QFLI01000004">
    <property type="protein sequence ID" value="PXY01212.1"/>
    <property type="molecule type" value="Genomic_DNA"/>
</dbReference>
<feature type="transmembrane region" description="Helical" evidence="1">
    <location>
        <begin position="26"/>
        <end position="45"/>
    </location>
</feature>
<keyword evidence="1" id="KW-0812">Transmembrane</keyword>
<evidence type="ECO:0000313" key="2">
    <source>
        <dbReference type="EMBL" id="PXY01212.1"/>
    </source>
</evidence>
<dbReference type="AlphaFoldDB" id="A0A2V3ZXL0"/>